<name>A0ABT2YZR6_9RHOB</name>
<gene>
    <name evidence="2" type="ORF">OE647_06420</name>
</gene>
<keyword evidence="3" id="KW-1185">Reference proteome</keyword>
<protein>
    <submittedName>
        <fullName evidence="2">Uncharacterized protein</fullName>
    </submittedName>
</protein>
<dbReference type="EMBL" id="JAOWLA010000004">
    <property type="protein sequence ID" value="MCV2864374.1"/>
    <property type="molecule type" value="Genomic_DNA"/>
</dbReference>
<evidence type="ECO:0000313" key="3">
    <source>
        <dbReference type="Proteomes" id="UP001652503"/>
    </source>
</evidence>
<organism evidence="2 3">
    <name type="scientific">Albidovulum sediminicola</name>
    <dbReference type="NCBI Taxonomy" id="2984331"/>
    <lineage>
        <taxon>Bacteria</taxon>
        <taxon>Pseudomonadati</taxon>
        <taxon>Pseudomonadota</taxon>
        <taxon>Alphaproteobacteria</taxon>
        <taxon>Rhodobacterales</taxon>
        <taxon>Paracoccaceae</taxon>
        <taxon>Albidovulum</taxon>
    </lineage>
</organism>
<keyword evidence="1" id="KW-0472">Membrane</keyword>
<keyword evidence="1" id="KW-1133">Transmembrane helix</keyword>
<comment type="caution">
    <text evidence="2">The sequence shown here is derived from an EMBL/GenBank/DDBJ whole genome shotgun (WGS) entry which is preliminary data.</text>
</comment>
<dbReference type="RefSeq" id="WP_263720890.1">
    <property type="nucleotide sequence ID" value="NZ_JAOWLA010000004.1"/>
</dbReference>
<proteinExistence type="predicted"/>
<feature type="transmembrane region" description="Helical" evidence="1">
    <location>
        <begin position="22"/>
        <end position="45"/>
    </location>
</feature>
<sequence>MKTIENGYRGLSLIYDLGFDRVMVPLIIAAGLGLAAFLATEVSLLRVPADYFLN</sequence>
<accession>A0ABT2YZR6</accession>
<evidence type="ECO:0000313" key="2">
    <source>
        <dbReference type="EMBL" id="MCV2864374.1"/>
    </source>
</evidence>
<dbReference type="Proteomes" id="UP001652503">
    <property type="component" value="Unassembled WGS sequence"/>
</dbReference>
<keyword evidence="1" id="KW-0812">Transmembrane</keyword>
<reference evidence="2 3" key="1">
    <citation type="submission" date="2022-10" db="EMBL/GenBank/DDBJ databases">
        <title>Defluviimonas sp. nov., isolated from ocean surface water.</title>
        <authorList>
            <person name="He W."/>
            <person name="Wang L."/>
            <person name="Zhang D.-F."/>
        </authorList>
    </citation>
    <scope>NUCLEOTIDE SEQUENCE [LARGE SCALE GENOMIC DNA]</scope>
    <source>
        <strain evidence="2 3">WL0075</strain>
    </source>
</reference>
<evidence type="ECO:0000256" key="1">
    <source>
        <dbReference type="SAM" id="Phobius"/>
    </source>
</evidence>